<comment type="caution">
    <text evidence="1">The sequence shown here is derived from an EMBL/GenBank/DDBJ whole genome shotgun (WGS) entry which is preliminary data.</text>
</comment>
<gene>
    <name evidence="1" type="ORF">H7J73_32275</name>
</gene>
<dbReference type="RefSeq" id="WP_264071982.1">
    <property type="nucleotide sequence ID" value="NZ_JACKTY010000051.1"/>
</dbReference>
<evidence type="ECO:0000313" key="2">
    <source>
        <dbReference type="Proteomes" id="UP001526201"/>
    </source>
</evidence>
<evidence type="ECO:0000313" key="1">
    <source>
        <dbReference type="EMBL" id="MCV7230695.1"/>
    </source>
</evidence>
<dbReference type="EMBL" id="JACKTY010000051">
    <property type="protein sequence ID" value="MCV7230695.1"/>
    <property type="molecule type" value="Genomic_DNA"/>
</dbReference>
<accession>A0ABT3CMM7</accession>
<reference evidence="1 2" key="1">
    <citation type="journal article" date="2022" name="BMC Genomics">
        <title>Comparative genome analysis of mycobacteria focusing on tRNA and non-coding RNA.</title>
        <authorList>
            <person name="Behra P.R.K."/>
            <person name="Pettersson B.M.F."/>
            <person name="Ramesh M."/>
            <person name="Das S."/>
            <person name="Dasgupta S."/>
            <person name="Kirsebom L.A."/>
        </authorList>
    </citation>
    <scope>NUCLEOTIDE SEQUENCE [LARGE SCALE GENOMIC DNA]</scope>
    <source>
        <strain evidence="1 2">DSM 44078</strain>
    </source>
</reference>
<dbReference type="Proteomes" id="UP001526201">
    <property type="component" value="Unassembled WGS sequence"/>
</dbReference>
<name>A0ABT3CMM7_9MYCO</name>
<keyword evidence="2" id="KW-1185">Reference proteome</keyword>
<protein>
    <submittedName>
        <fullName evidence="1">Uncharacterized protein</fullName>
    </submittedName>
</protein>
<organism evidence="1 2">
    <name type="scientific">Mycolicibacterium komossense</name>
    <dbReference type="NCBI Taxonomy" id="1779"/>
    <lineage>
        <taxon>Bacteria</taxon>
        <taxon>Bacillati</taxon>
        <taxon>Actinomycetota</taxon>
        <taxon>Actinomycetes</taxon>
        <taxon>Mycobacteriales</taxon>
        <taxon>Mycobacteriaceae</taxon>
        <taxon>Mycolicibacterium</taxon>
    </lineage>
</organism>
<proteinExistence type="predicted"/>
<sequence>MSDLTAIYSKLNRTVTSTKPEMRHDNGCRHPRRLERIDEWTEPDPDSRFEHCVTHTVCLGCDTTTGYIRVKRAIRRGVRR</sequence>